<dbReference type="GO" id="GO:0016301">
    <property type="term" value="F:kinase activity"/>
    <property type="evidence" value="ECO:0007669"/>
    <property type="project" value="UniProtKB-KW"/>
</dbReference>
<reference evidence="3" key="1">
    <citation type="submission" date="2016-10" db="EMBL/GenBank/DDBJ databases">
        <authorList>
            <person name="Varghese N."/>
            <person name="Submissions S."/>
        </authorList>
    </citation>
    <scope>NUCLEOTIDE SEQUENCE [LARGE SCALE GENOMIC DNA]</scope>
    <source>
        <strain evidence="3">DSM 24450</strain>
    </source>
</reference>
<accession>A0A1I6SF89</accession>
<evidence type="ECO:0000259" key="1">
    <source>
        <dbReference type="PROSITE" id="PS50042"/>
    </source>
</evidence>
<dbReference type="CDD" id="cd00038">
    <property type="entry name" value="CAP_ED"/>
    <property type="match status" value="1"/>
</dbReference>
<dbReference type="RefSeq" id="WP_245780679.1">
    <property type="nucleotide sequence ID" value="NZ_FOZP01000008.1"/>
</dbReference>
<dbReference type="EMBL" id="FOZP01000008">
    <property type="protein sequence ID" value="SFS75593.1"/>
    <property type="molecule type" value="Genomic_DNA"/>
</dbReference>
<evidence type="ECO:0000313" key="3">
    <source>
        <dbReference type="Proteomes" id="UP000199312"/>
    </source>
</evidence>
<dbReference type="InterPro" id="IPR018490">
    <property type="entry name" value="cNMP-bd_dom_sf"/>
</dbReference>
<dbReference type="InterPro" id="IPR014710">
    <property type="entry name" value="RmlC-like_jellyroll"/>
</dbReference>
<keyword evidence="2" id="KW-0418">Kinase</keyword>
<name>A0A1I6SF89_9FLAO</name>
<keyword evidence="3" id="KW-1185">Reference proteome</keyword>
<dbReference type="SUPFAM" id="SSF51206">
    <property type="entry name" value="cAMP-binding domain-like"/>
    <property type="match status" value="1"/>
</dbReference>
<organism evidence="2 3">
    <name type="scientific">Lutibacter maritimus</name>
    <dbReference type="NCBI Taxonomy" id="593133"/>
    <lineage>
        <taxon>Bacteria</taxon>
        <taxon>Pseudomonadati</taxon>
        <taxon>Bacteroidota</taxon>
        <taxon>Flavobacteriia</taxon>
        <taxon>Flavobacteriales</taxon>
        <taxon>Flavobacteriaceae</taxon>
        <taxon>Lutibacter</taxon>
    </lineage>
</organism>
<dbReference type="InterPro" id="IPR000595">
    <property type="entry name" value="cNMP-bd_dom"/>
</dbReference>
<dbReference type="Pfam" id="PF00027">
    <property type="entry name" value="cNMP_binding"/>
    <property type="match status" value="1"/>
</dbReference>
<dbReference type="PROSITE" id="PS50042">
    <property type="entry name" value="CNMP_BINDING_3"/>
    <property type="match status" value="1"/>
</dbReference>
<sequence length="210" mass="24839">MITQTFFILATIRIITIMKVENDIVKLISRFLTLNDEESKAFMECIPIKNFKKGELLLKEGQVSRDSYFVIEGCVRKYYIIDGEERTTEFYVEDESIASLQSYKNKTPANHYFECVEDCRLAVLNFEKEQELFRRVPKYESLCRMTMENDFGDQQETLSQFITSNPEKRYKTLLESRPDLIQRVPQYYLASYLGVKPESLSRIRKRIAKK</sequence>
<dbReference type="Proteomes" id="UP000199312">
    <property type="component" value="Unassembled WGS sequence"/>
</dbReference>
<evidence type="ECO:0000313" key="2">
    <source>
        <dbReference type="EMBL" id="SFS75593.1"/>
    </source>
</evidence>
<keyword evidence="2" id="KW-0808">Transferase</keyword>
<feature type="domain" description="Cyclic nucleotide-binding" evidence="1">
    <location>
        <begin position="30"/>
        <end position="133"/>
    </location>
</feature>
<gene>
    <name evidence="2" type="ORF">SAMN04488006_3014</name>
</gene>
<dbReference type="AlphaFoldDB" id="A0A1I6SF89"/>
<dbReference type="STRING" id="593133.SAMN04488006_3014"/>
<protein>
    <submittedName>
        <fullName evidence="2">cAMP-binding domain of CRP or a regulatory subunit of cAMP-dependent protein kinases</fullName>
    </submittedName>
</protein>
<proteinExistence type="predicted"/>
<dbReference type="Gene3D" id="2.60.120.10">
    <property type="entry name" value="Jelly Rolls"/>
    <property type="match status" value="1"/>
</dbReference>